<comment type="caution">
    <text evidence="7">The sequence shown here is derived from an EMBL/GenBank/DDBJ whole genome shotgun (WGS) entry which is preliminary data.</text>
</comment>
<evidence type="ECO:0000256" key="1">
    <source>
        <dbReference type="ARBA" id="ARBA00010745"/>
    </source>
</evidence>
<dbReference type="InterPro" id="IPR036853">
    <property type="entry name" value="Ribosomal_uL14_sf"/>
</dbReference>
<dbReference type="PROSITE" id="PS51257">
    <property type="entry name" value="PROKAR_LIPOPROTEIN"/>
    <property type="match status" value="1"/>
</dbReference>
<dbReference type="GO" id="GO:0006412">
    <property type="term" value="P:translation"/>
    <property type="evidence" value="ECO:0007669"/>
    <property type="project" value="InterPro"/>
</dbReference>
<evidence type="ECO:0000313" key="7">
    <source>
        <dbReference type="EMBL" id="CAD7670362.1"/>
    </source>
</evidence>
<keyword evidence="2 6" id="KW-0689">Ribosomal protein</keyword>
<sequence length="150" mass="16510">MSKFQNGLRDFLGLPVGAVISCAQHRKDQGLNRLPAAGGGDMVTARVKMTNQSSERSVIQHCYPAVITGQQKSYRRKAGVFLCFEDNAGVMVNRKGEMKGAAFTGPVAKECAYLRPLLATLHDSLVCFKKIKNYLLPMFAFLFFSTCHSS</sequence>
<evidence type="ECO:0000256" key="3">
    <source>
        <dbReference type="ARBA" id="ARBA00023274"/>
    </source>
</evidence>
<dbReference type="Gene3D" id="2.40.150.20">
    <property type="entry name" value="Ribosomal protein L14"/>
    <property type="match status" value="1"/>
</dbReference>
<dbReference type="SUPFAM" id="SSF50193">
    <property type="entry name" value="Ribosomal protein L14"/>
    <property type="match status" value="1"/>
</dbReference>
<proteinExistence type="inferred from homology"/>
<dbReference type="InterPro" id="IPR000218">
    <property type="entry name" value="Ribosomal_uL14"/>
</dbReference>
<gene>
    <name evidence="7" type="ORF">NYPRO_LOCUS3158</name>
</gene>
<keyword evidence="3 6" id="KW-0687">Ribonucleoprotein</keyword>
<dbReference type="GO" id="GO:0022625">
    <property type="term" value="C:cytosolic large ribosomal subunit"/>
    <property type="evidence" value="ECO:0007669"/>
    <property type="project" value="TreeGrafter"/>
</dbReference>
<dbReference type="GO" id="GO:0070180">
    <property type="term" value="F:large ribosomal subunit rRNA binding"/>
    <property type="evidence" value="ECO:0007669"/>
    <property type="project" value="TreeGrafter"/>
</dbReference>
<reference evidence="7" key="1">
    <citation type="submission" date="2020-12" db="EMBL/GenBank/DDBJ databases">
        <authorList>
            <consortium name="Molecular Ecology Group"/>
        </authorList>
    </citation>
    <scope>NUCLEOTIDE SEQUENCE</scope>
    <source>
        <strain evidence="7">TBG_1078</strain>
    </source>
</reference>
<keyword evidence="8" id="KW-1185">Reference proteome</keyword>
<name>A0A811Y2D8_NYCPR</name>
<evidence type="ECO:0000256" key="6">
    <source>
        <dbReference type="RuleBase" id="RU003949"/>
    </source>
</evidence>
<dbReference type="EMBL" id="CAJHUB010000657">
    <property type="protein sequence ID" value="CAD7670362.1"/>
    <property type="molecule type" value="Genomic_DNA"/>
</dbReference>
<dbReference type="SMART" id="SM01374">
    <property type="entry name" value="Ribosomal_L14"/>
    <property type="match status" value="1"/>
</dbReference>
<dbReference type="AlphaFoldDB" id="A0A811Y2D8"/>
<accession>A0A811Y2D8</accession>
<dbReference type="PANTHER" id="PTHR11761">
    <property type="entry name" value="50S/60S RIBOSOMAL PROTEIN L14/L23"/>
    <property type="match status" value="1"/>
</dbReference>
<evidence type="ECO:0000256" key="4">
    <source>
        <dbReference type="ARBA" id="ARBA00035199"/>
    </source>
</evidence>
<dbReference type="PANTHER" id="PTHR11761:SF8">
    <property type="entry name" value="LARGE RIBOSOMAL SUBUNIT PROTEIN UL14"/>
    <property type="match status" value="1"/>
</dbReference>
<dbReference type="GO" id="GO:0003735">
    <property type="term" value="F:structural constituent of ribosome"/>
    <property type="evidence" value="ECO:0007669"/>
    <property type="project" value="InterPro"/>
</dbReference>
<evidence type="ECO:0000256" key="5">
    <source>
        <dbReference type="ARBA" id="ARBA00035326"/>
    </source>
</evidence>
<comment type="similarity">
    <text evidence="1 6">Belongs to the universal ribosomal protein uL14 family.</text>
</comment>
<evidence type="ECO:0000313" key="8">
    <source>
        <dbReference type="Proteomes" id="UP000645828"/>
    </source>
</evidence>
<organism evidence="7 8">
    <name type="scientific">Nyctereutes procyonoides</name>
    <name type="common">Raccoon dog</name>
    <name type="synonym">Canis procyonoides</name>
    <dbReference type="NCBI Taxonomy" id="34880"/>
    <lineage>
        <taxon>Eukaryota</taxon>
        <taxon>Metazoa</taxon>
        <taxon>Chordata</taxon>
        <taxon>Craniata</taxon>
        <taxon>Vertebrata</taxon>
        <taxon>Euteleostomi</taxon>
        <taxon>Mammalia</taxon>
        <taxon>Eutheria</taxon>
        <taxon>Laurasiatheria</taxon>
        <taxon>Carnivora</taxon>
        <taxon>Caniformia</taxon>
        <taxon>Canidae</taxon>
        <taxon>Nyctereutes</taxon>
    </lineage>
</organism>
<dbReference type="Pfam" id="PF00238">
    <property type="entry name" value="Ribosomal_L14"/>
    <property type="match status" value="1"/>
</dbReference>
<protein>
    <recommendedName>
        <fullName evidence="4">Large ribosomal subunit protein uL14</fullName>
    </recommendedName>
    <alternativeName>
        <fullName evidence="5">60S ribosomal protein L23</fullName>
    </alternativeName>
</protein>
<evidence type="ECO:0000256" key="2">
    <source>
        <dbReference type="ARBA" id="ARBA00022980"/>
    </source>
</evidence>
<dbReference type="Proteomes" id="UP000645828">
    <property type="component" value="Unassembled WGS sequence"/>
</dbReference>
<dbReference type="CDD" id="cd00337">
    <property type="entry name" value="Ribosomal_uL14"/>
    <property type="match status" value="1"/>
</dbReference>